<evidence type="ECO:0000259" key="9">
    <source>
        <dbReference type="PROSITE" id="PS50109"/>
    </source>
</evidence>
<evidence type="ECO:0000256" key="1">
    <source>
        <dbReference type="ARBA" id="ARBA00000085"/>
    </source>
</evidence>
<feature type="domain" description="PAS" evidence="10">
    <location>
        <begin position="486"/>
        <end position="543"/>
    </location>
</feature>
<dbReference type="PRINTS" id="PR00344">
    <property type="entry name" value="BCTRLSENSOR"/>
</dbReference>
<dbReference type="InterPro" id="IPR004358">
    <property type="entry name" value="Sig_transdc_His_kin-like_C"/>
</dbReference>
<dbReference type="NCBIfam" id="TIGR00229">
    <property type="entry name" value="sensory_box"/>
    <property type="match status" value="3"/>
</dbReference>
<feature type="domain" description="PAC" evidence="11">
    <location>
        <begin position="558"/>
        <end position="610"/>
    </location>
</feature>
<organism evidence="12 13">
    <name type="scientific">Brevibacillus parabrevis</name>
    <dbReference type="NCBI Taxonomy" id="54914"/>
    <lineage>
        <taxon>Bacteria</taxon>
        <taxon>Bacillati</taxon>
        <taxon>Bacillota</taxon>
        <taxon>Bacilli</taxon>
        <taxon>Bacillales</taxon>
        <taxon>Paenibacillaceae</taxon>
        <taxon>Brevibacillus</taxon>
    </lineage>
</organism>
<proteinExistence type="predicted"/>
<dbReference type="Gene3D" id="1.10.287.130">
    <property type="match status" value="1"/>
</dbReference>
<comment type="catalytic activity">
    <reaction evidence="1">
        <text>ATP + protein L-histidine = ADP + protein N-phospho-L-histidine.</text>
        <dbReference type="EC" id="2.7.13.3"/>
    </reaction>
</comment>
<dbReference type="InterPro" id="IPR036097">
    <property type="entry name" value="HisK_dim/P_sf"/>
</dbReference>
<dbReference type="InterPro" id="IPR003594">
    <property type="entry name" value="HATPase_dom"/>
</dbReference>
<dbReference type="Pfam" id="PF00512">
    <property type="entry name" value="HisKA"/>
    <property type="match status" value="1"/>
</dbReference>
<evidence type="ECO:0000256" key="5">
    <source>
        <dbReference type="ARBA" id="ARBA00022741"/>
    </source>
</evidence>
<evidence type="ECO:0000256" key="7">
    <source>
        <dbReference type="ARBA" id="ARBA00022840"/>
    </source>
</evidence>
<dbReference type="SUPFAM" id="SSF47384">
    <property type="entry name" value="Homodimeric domain of signal transducing histidine kinase"/>
    <property type="match status" value="1"/>
</dbReference>
<dbReference type="PANTHER" id="PTHR43065">
    <property type="entry name" value="SENSOR HISTIDINE KINASE"/>
    <property type="match status" value="1"/>
</dbReference>
<keyword evidence="3" id="KW-0597">Phosphoprotein</keyword>
<feature type="domain" description="PAC" evidence="11">
    <location>
        <begin position="689"/>
        <end position="741"/>
    </location>
</feature>
<accession>A0A4Y3PNR1</accession>
<dbReference type="InterPro" id="IPR036890">
    <property type="entry name" value="HATPase_C_sf"/>
</dbReference>
<sequence length="960" mass="108421">MSQRIALDRYANLSQERVKLEQEWERFVSGVNEKPAIRPLMYESWQRCQEQNIHPLRTRTTVSLSRAQIEAYWEEDTLQHILKPLLLKMKDASLDSGHLVTFCNAAGDIVHLDGDLSLMLKAEDMNFVVGSSWAEHRAGTNAIGTSLVTGRPVQVFAGEHFCQEVQKWTCSAAPVRDPVTQQMIGVFNLTGLWRVNHPHSLSAVTSAKQIVEKYLRGQLEQERFRLTERFSLLVSSAVTSPFLVLDRGGKVINASSILYEQGWVDRQQNLIGAPPSAFAIISKMQWEAEHVRGIWRFELIPYIYGGRPIGSVVYAIPPNDEYGVREATAAQPVFAGSGGADGSAREPLAPDFAETAKPFIRSERFYRSLFEDNPSAIICYDLQGNILEANPAAERLIGYTAEELQASNIIQLILLDCAEKKLHPFSLEGMGRPQEFEIAVKHKNGHSIDVSINNFPMYVDNEISGFYAIAKDMTRHKQIEADLRSTKEQLDVYLRNTDDSVVVLDVGFHIVKVNRAFEQMFGWSEQEVIGAELPTIPDFLQADFQLLQQEIVRNRHVTSYEALRQRKDGTLLDVSTFISPLSDSEGNLIAFVAIQRDITEHKRMEAALIENEKQLRTLINAMPDSVCFKDSEGRWIEANDCCLRVFRLENVPYQGKTDGELALLSPDYREALLQCAESDKRAWEEGKPVRLEEVVYLDYGDVRIFDVSKIPLFDPEGKRTGLVVISRDITELKKTEELLRKSEKLSVVGQLAAGVAHEIRNPLTSIRGFIQFIQEGHYKQEYFQTILSELDRIQSVVNEFLVLAKPQVIHFTPRNLPPLLHQVVELLQTEAILNNVQIVLEIDPVATMVNCEENQLKQVFINILKNAIEAMPYGGQITIQLKQQGEALSIRILDQGEGIAEERIPKLGEPFYTTKEKGTGLGLMISYKIIQAHQGTMKINSQRNKGTTVEIHLPVCEPLE</sequence>
<feature type="domain" description="Histidine kinase" evidence="9">
    <location>
        <begin position="754"/>
        <end position="957"/>
    </location>
</feature>
<evidence type="ECO:0000313" key="13">
    <source>
        <dbReference type="Proteomes" id="UP000316882"/>
    </source>
</evidence>
<dbReference type="InterPro" id="IPR003661">
    <property type="entry name" value="HisK_dim/P_dom"/>
</dbReference>
<dbReference type="InterPro" id="IPR013656">
    <property type="entry name" value="PAS_4"/>
</dbReference>
<protein>
    <recommendedName>
        <fullName evidence="2">histidine kinase</fullName>
        <ecNumber evidence="2">2.7.13.3</ecNumber>
    </recommendedName>
</protein>
<evidence type="ECO:0000256" key="3">
    <source>
        <dbReference type="ARBA" id="ARBA00022553"/>
    </source>
</evidence>
<reference evidence="12 13" key="1">
    <citation type="submission" date="2019-06" db="EMBL/GenBank/DDBJ databases">
        <title>Whole genome shotgun sequence of Brevibacillus parabrevis NBRC 12334.</title>
        <authorList>
            <person name="Hosoyama A."/>
            <person name="Uohara A."/>
            <person name="Ohji S."/>
            <person name="Ichikawa N."/>
        </authorList>
    </citation>
    <scope>NUCLEOTIDE SEQUENCE [LARGE SCALE GENOMIC DNA]</scope>
    <source>
        <strain evidence="12 13">NBRC 12334</strain>
    </source>
</reference>
<dbReference type="SMART" id="SM00388">
    <property type="entry name" value="HisKA"/>
    <property type="match status" value="1"/>
</dbReference>
<keyword evidence="8" id="KW-0902">Two-component regulatory system</keyword>
<evidence type="ECO:0000259" key="10">
    <source>
        <dbReference type="PROSITE" id="PS50112"/>
    </source>
</evidence>
<dbReference type="SUPFAM" id="SSF55874">
    <property type="entry name" value="ATPase domain of HSP90 chaperone/DNA topoisomerase II/histidine kinase"/>
    <property type="match status" value="1"/>
</dbReference>
<dbReference type="EMBL" id="BJMH01000031">
    <property type="protein sequence ID" value="GEB34974.1"/>
    <property type="molecule type" value="Genomic_DNA"/>
</dbReference>
<feature type="domain" description="PAC" evidence="11">
    <location>
        <begin position="434"/>
        <end position="485"/>
    </location>
</feature>
<dbReference type="InterPro" id="IPR005467">
    <property type="entry name" value="His_kinase_dom"/>
</dbReference>
<name>A0A4Y3PNR1_BREPA</name>
<keyword evidence="6" id="KW-0418">Kinase</keyword>
<dbReference type="CDD" id="cd00082">
    <property type="entry name" value="HisKA"/>
    <property type="match status" value="1"/>
</dbReference>
<evidence type="ECO:0000259" key="11">
    <source>
        <dbReference type="PROSITE" id="PS50113"/>
    </source>
</evidence>
<evidence type="ECO:0000256" key="2">
    <source>
        <dbReference type="ARBA" id="ARBA00012438"/>
    </source>
</evidence>
<dbReference type="Gene3D" id="3.30.565.10">
    <property type="entry name" value="Histidine kinase-like ATPase, C-terminal domain"/>
    <property type="match status" value="1"/>
</dbReference>
<dbReference type="Gene3D" id="3.30.450.40">
    <property type="match status" value="1"/>
</dbReference>
<evidence type="ECO:0000313" key="12">
    <source>
        <dbReference type="EMBL" id="GEB34974.1"/>
    </source>
</evidence>
<dbReference type="Pfam" id="PF02518">
    <property type="entry name" value="HATPase_c"/>
    <property type="match status" value="1"/>
</dbReference>
<dbReference type="SMART" id="SM00091">
    <property type="entry name" value="PAS"/>
    <property type="match status" value="3"/>
</dbReference>
<dbReference type="AlphaFoldDB" id="A0A4Y3PNR1"/>
<dbReference type="GO" id="GO:0005524">
    <property type="term" value="F:ATP binding"/>
    <property type="evidence" value="ECO:0007669"/>
    <property type="project" value="UniProtKB-KW"/>
</dbReference>
<dbReference type="InterPro" id="IPR000700">
    <property type="entry name" value="PAS-assoc_C"/>
</dbReference>
<dbReference type="SMART" id="SM00387">
    <property type="entry name" value="HATPase_c"/>
    <property type="match status" value="1"/>
</dbReference>
<dbReference type="Proteomes" id="UP000316882">
    <property type="component" value="Unassembled WGS sequence"/>
</dbReference>
<comment type="caution">
    <text evidence="12">The sequence shown here is derived from an EMBL/GenBank/DDBJ whole genome shotgun (WGS) entry which is preliminary data.</text>
</comment>
<dbReference type="PROSITE" id="PS50109">
    <property type="entry name" value="HIS_KIN"/>
    <property type="match status" value="1"/>
</dbReference>
<dbReference type="InterPro" id="IPR001610">
    <property type="entry name" value="PAC"/>
</dbReference>
<dbReference type="Pfam" id="PF08448">
    <property type="entry name" value="PAS_4"/>
    <property type="match status" value="1"/>
</dbReference>
<dbReference type="PROSITE" id="PS50112">
    <property type="entry name" value="PAS"/>
    <property type="match status" value="2"/>
</dbReference>
<evidence type="ECO:0000256" key="4">
    <source>
        <dbReference type="ARBA" id="ARBA00022679"/>
    </source>
</evidence>
<dbReference type="Pfam" id="PF13426">
    <property type="entry name" value="PAS_9"/>
    <property type="match status" value="2"/>
</dbReference>
<dbReference type="RefSeq" id="WP_174769220.1">
    <property type="nucleotide sequence ID" value="NZ_BJMH01000031.1"/>
</dbReference>
<dbReference type="SMART" id="SM00086">
    <property type="entry name" value="PAC"/>
    <property type="match status" value="3"/>
</dbReference>
<evidence type="ECO:0000256" key="8">
    <source>
        <dbReference type="ARBA" id="ARBA00023012"/>
    </source>
</evidence>
<dbReference type="CDD" id="cd00130">
    <property type="entry name" value="PAS"/>
    <property type="match status" value="3"/>
</dbReference>
<dbReference type="Gene3D" id="3.30.450.20">
    <property type="entry name" value="PAS domain"/>
    <property type="match status" value="3"/>
</dbReference>
<dbReference type="InterPro" id="IPR000014">
    <property type="entry name" value="PAS"/>
</dbReference>
<dbReference type="EC" id="2.7.13.3" evidence="2"/>
<dbReference type="PANTHER" id="PTHR43065:SF34">
    <property type="entry name" value="SPORULATION KINASE A"/>
    <property type="match status" value="1"/>
</dbReference>
<dbReference type="PROSITE" id="PS50113">
    <property type="entry name" value="PAC"/>
    <property type="match status" value="3"/>
</dbReference>
<keyword evidence="13" id="KW-1185">Reference proteome</keyword>
<keyword evidence="7" id="KW-0067">ATP-binding</keyword>
<feature type="domain" description="PAS" evidence="10">
    <location>
        <begin position="362"/>
        <end position="410"/>
    </location>
</feature>
<dbReference type="InterPro" id="IPR035965">
    <property type="entry name" value="PAS-like_dom_sf"/>
</dbReference>
<dbReference type="GO" id="GO:0000155">
    <property type="term" value="F:phosphorelay sensor kinase activity"/>
    <property type="evidence" value="ECO:0007669"/>
    <property type="project" value="InterPro"/>
</dbReference>
<gene>
    <name evidence="12" type="ORF">BPA01_45540</name>
</gene>
<keyword evidence="4" id="KW-0808">Transferase</keyword>
<dbReference type="InterPro" id="IPR029016">
    <property type="entry name" value="GAF-like_dom_sf"/>
</dbReference>
<dbReference type="SUPFAM" id="SSF55785">
    <property type="entry name" value="PYP-like sensor domain (PAS domain)"/>
    <property type="match status" value="3"/>
</dbReference>
<evidence type="ECO:0000256" key="6">
    <source>
        <dbReference type="ARBA" id="ARBA00022777"/>
    </source>
</evidence>
<keyword evidence="5" id="KW-0547">Nucleotide-binding</keyword>